<evidence type="ECO:0000313" key="2">
    <source>
        <dbReference type="Proteomes" id="UP001177260"/>
    </source>
</evidence>
<reference evidence="1 2" key="1">
    <citation type="journal article" date="2023" name="ACS Omega">
        <title>Identification of the Neoaspergillic Acid Biosynthesis Gene Cluster by Establishing an In Vitro CRISPR-Ribonucleoprotein Genetic System in Aspergillus melleus.</title>
        <authorList>
            <person name="Yuan B."/>
            <person name="Grau M.F."/>
            <person name="Murata R.M."/>
            <person name="Torok T."/>
            <person name="Venkateswaran K."/>
            <person name="Stajich J.E."/>
            <person name="Wang C.C.C."/>
        </authorList>
    </citation>
    <scope>NUCLEOTIDE SEQUENCE [LARGE SCALE GENOMIC DNA]</scope>
    <source>
        <strain evidence="1 2">IMV 1140</strain>
    </source>
</reference>
<accession>A0ACC3B9S1</accession>
<dbReference type="EMBL" id="JAOPJF010000013">
    <property type="protein sequence ID" value="KAK1147132.1"/>
    <property type="molecule type" value="Genomic_DNA"/>
</dbReference>
<sequence>MSYIQGNAFAQMKAKERERQRQMGESGSPSQEQTPRPSTGSGRRSNGLDYDQELALPMPKPRHLPPTEAELAEVESQRRSTSTHRSRLTKKRSGDLAADSPTDSGKKSKVASLRSKFSLKDLAREFRRGNSSPPPAVPSLRKSSSSGIILAEGSLGTPRSAQSPPSFDKEGLYVPKARGEDTKQPSSAPPGKSSFQESLGMDRASQSSMYSSPPAIAKDDKKNEKFRHVFIHEEHGDSLTMRQTQTGTRLETLLLDGSSPPAHTGELRNAGHPEVMSGQRICSMKAEQGPTTPAKATGPTMPAAEIVREYSPSIYDDETPEATSAPKAVTVEQNRPATDNTQKQHPMIVSSDQNRKKKAPRAAPSRSAFVPSGPRQYGSAQQHAPFAHQLDPHQLNSQMSVDEARFFTGITSHGGFAPPPPHPGYQNTTTLEQHITSHANSIHHHLDTALGKLTRNTESNINWSTDQLIRQVESATDMARTLNMRTVNQTDTIREIQQSIEYLRMQVSELQHQSFRMENKLVECIHTEIAQVRADIRNLPVTVTTSKAPHNTAVGWSSSHGESQGAGQYLAKGAKEYEKRQSSKKKARAAMVPKSEEMVKRPEENKRVAKHNKQGECVVTTSAGSVIEAGKRAEKQEQTCAAGDRGDLSERDDNNNLHSHPSVPPPPTIFHTPPLHKIEESSSAIDRETRRAIKDPRQESSGSPAPKGSRPGSSTHKPLLSPEDITDANKMVFGFGRSDKDKKAKNADKKSTNKGSKSSLKEPELEPKEIQPLPEEVVSKAQDDTLETEGEQPKIEGEPSTEQAITDEKSENNEAKSETKSLKADTKDVKSTPNKKHKKGMFSSFKRNRDGNNQSSSSSFLRTPQRHKENKATDISAPIEPVISQPIPIPHYDLHSTEGDPAFVHPALRTPRQKAIMAERERLGGLAHQQSAEQIQQQPSGQTPSLDQHLPFGPNPLFPHHIPGTPYRGPPHVGHSPVTFRTSLPGRQQQRAPFTHPHPHPPSFGQAPQAIVSHYYGPHGANNSLATSSLTGAPNVMMPPRYQPGMPFTSEGIDMRRWYQETRGHASPETDHPYQANQSGEGQDNASSQGNN</sequence>
<organism evidence="1 2">
    <name type="scientific">Aspergillus melleus</name>
    <dbReference type="NCBI Taxonomy" id="138277"/>
    <lineage>
        <taxon>Eukaryota</taxon>
        <taxon>Fungi</taxon>
        <taxon>Dikarya</taxon>
        <taxon>Ascomycota</taxon>
        <taxon>Pezizomycotina</taxon>
        <taxon>Eurotiomycetes</taxon>
        <taxon>Eurotiomycetidae</taxon>
        <taxon>Eurotiales</taxon>
        <taxon>Aspergillaceae</taxon>
        <taxon>Aspergillus</taxon>
        <taxon>Aspergillus subgen. Circumdati</taxon>
    </lineage>
</organism>
<proteinExistence type="predicted"/>
<gene>
    <name evidence="1" type="ORF">N8T08_001871</name>
</gene>
<name>A0ACC3B9S1_9EURO</name>
<dbReference type="Proteomes" id="UP001177260">
    <property type="component" value="Unassembled WGS sequence"/>
</dbReference>
<comment type="caution">
    <text evidence="1">The sequence shown here is derived from an EMBL/GenBank/DDBJ whole genome shotgun (WGS) entry which is preliminary data.</text>
</comment>
<evidence type="ECO:0000313" key="1">
    <source>
        <dbReference type="EMBL" id="KAK1147132.1"/>
    </source>
</evidence>
<protein>
    <submittedName>
        <fullName evidence="1">Uncharacterized protein</fullName>
    </submittedName>
</protein>
<keyword evidence="2" id="KW-1185">Reference proteome</keyword>